<protein>
    <recommendedName>
        <fullName evidence="4">PspA/IM30 family protein</fullName>
    </recommendedName>
</protein>
<evidence type="ECO:0000313" key="2">
    <source>
        <dbReference type="EMBL" id="PVM82787.1"/>
    </source>
</evidence>
<comment type="caution">
    <text evidence="2">The sequence shown here is derived from an EMBL/GenBank/DDBJ whole genome shotgun (WGS) entry which is preliminary data.</text>
</comment>
<gene>
    <name evidence="2" type="ORF">DDF65_10655</name>
</gene>
<dbReference type="RefSeq" id="WP_116567053.1">
    <property type="nucleotide sequence ID" value="NZ_QDKP01000034.1"/>
</dbReference>
<dbReference type="GO" id="GO:0009271">
    <property type="term" value="P:phage shock"/>
    <property type="evidence" value="ECO:0007669"/>
    <property type="project" value="TreeGrafter"/>
</dbReference>
<dbReference type="AlphaFoldDB" id="A0A2T9JGH5"/>
<name>A0A2T9JGH5_9CAUL</name>
<dbReference type="GO" id="GO:0005829">
    <property type="term" value="C:cytosol"/>
    <property type="evidence" value="ECO:0007669"/>
    <property type="project" value="TreeGrafter"/>
</dbReference>
<accession>A0A2T9JGH5</accession>
<dbReference type="EMBL" id="QDKP01000034">
    <property type="protein sequence ID" value="PVM82787.1"/>
    <property type="molecule type" value="Genomic_DNA"/>
</dbReference>
<reference evidence="2 3" key="1">
    <citation type="submission" date="2018-04" db="EMBL/GenBank/DDBJ databases">
        <title>The genome sequence of Caulobacter sp. 736.</title>
        <authorList>
            <person name="Gao J."/>
            <person name="Sun J."/>
        </authorList>
    </citation>
    <scope>NUCLEOTIDE SEQUENCE [LARGE SCALE GENOMIC DNA]</scope>
    <source>
        <strain evidence="2 3">736</strain>
    </source>
</reference>
<evidence type="ECO:0008006" key="4">
    <source>
        <dbReference type="Google" id="ProtNLM"/>
    </source>
</evidence>
<keyword evidence="3" id="KW-1185">Reference proteome</keyword>
<dbReference type="Pfam" id="PF04012">
    <property type="entry name" value="PspA_IM30"/>
    <property type="match status" value="1"/>
</dbReference>
<dbReference type="PANTHER" id="PTHR31088">
    <property type="entry name" value="MEMBRANE-ASSOCIATED PROTEIN VIPP1, CHLOROPLASTIC"/>
    <property type="match status" value="1"/>
</dbReference>
<comment type="similarity">
    <text evidence="1">Belongs to the PspA/Vipp/IM30 family.</text>
</comment>
<sequence>MADTLRARVGRIVSGGAHALIDALEEVMPDALGQQALREVDQAIDEVRAELGRAIAARHLSAKRLTEQSSRHDDLSAQIELALSQDREDLIRAALEHQLDIEAQIPVLETAVADAAQRQAELEGYLAALQATRREMAEDLTDLTAARAKAPQPPTDAELARGAKLSELERLARGHRVDERLAALRAARSQDLKRG</sequence>
<proteinExistence type="inferred from homology"/>
<evidence type="ECO:0000256" key="1">
    <source>
        <dbReference type="ARBA" id="ARBA00043985"/>
    </source>
</evidence>
<organism evidence="2 3">
    <name type="scientific">Caulobacter radicis</name>
    <dbReference type="NCBI Taxonomy" id="2172650"/>
    <lineage>
        <taxon>Bacteria</taxon>
        <taxon>Pseudomonadati</taxon>
        <taxon>Pseudomonadota</taxon>
        <taxon>Alphaproteobacteria</taxon>
        <taxon>Caulobacterales</taxon>
        <taxon>Caulobacteraceae</taxon>
        <taxon>Caulobacter</taxon>
    </lineage>
</organism>
<dbReference type="InterPro" id="IPR007157">
    <property type="entry name" value="PspA_VIPP1"/>
</dbReference>
<dbReference type="Proteomes" id="UP000244913">
    <property type="component" value="Unassembled WGS sequence"/>
</dbReference>
<dbReference type="PANTHER" id="PTHR31088:SF6">
    <property type="entry name" value="PHAGE SHOCK PROTEIN A"/>
    <property type="match status" value="1"/>
</dbReference>
<evidence type="ECO:0000313" key="3">
    <source>
        <dbReference type="Proteomes" id="UP000244913"/>
    </source>
</evidence>